<feature type="transmembrane region" description="Helical" evidence="1">
    <location>
        <begin position="20"/>
        <end position="38"/>
    </location>
</feature>
<comment type="caution">
    <text evidence="2">The sequence shown here is derived from an EMBL/GenBank/DDBJ whole genome shotgun (WGS) entry which is preliminary data.</text>
</comment>
<keyword evidence="1" id="KW-1133">Transmembrane helix</keyword>
<organism evidence="2 3">
    <name type="scientific">Inhella proteolytica</name>
    <dbReference type="NCBI Taxonomy" id="2795029"/>
    <lineage>
        <taxon>Bacteria</taxon>
        <taxon>Pseudomonadati</taxon>
        <taxon>Pseudomonadota</taxon>
        <taxon>Betaproteobacteria</taxon>
        <taxon>Burkholderiales</taxon>
        <taxon>Sphaerotilaceae</taxon>
        <taxon>Inhella</taxon>
    </lineage>
</organism>
<keyword evidence="1" id="KW-0472">Membrane</keyword>
<evidence type="ECO:0000256" key="1">
    <source>
        <dbReference type="SAM" id="Phobius"/>
    </source>
</evidence>
<name>A0A931J2T2_9BURK</name>
<feature type="transmembrane region" description="Helical" evidence="1">
    <location>
        <begin position="242"/>
        <end position="263"/>
    </location>
</feature>
<feature type="transmembrane region" description="Helical" evidence="1">
    <location>
        <begin position="95"/>
        <end position="117"/>
    </location>
</feature>
<dbReference type="Proteomes" id="UP000613266">
    <property type="component" value="Unassembled WGS sequence"/>
</dbReference>
<dbReference type="AlphaFoldDB" id="A0A931J2T2"/>
<keyword evidence="1" id="KW-0812">Transmembrane</keyword>
<dbReference type="RefSeq" id="WP_198110308.1">
    <property type="nucleotide sequence ID" value="NZ_JAEDAK010000004.1"/>
</dbReference>
<keyword evidence="3" id="KW-1185">Reference proteome</keyword>
<proteinExistence type="predicted"/>
<gene>
    <name evidence="2" type="ORF">I7X39_07210</name>
</gene>
<sequence length="271" mass="28870">MTPSFSLFTQASAGKIHPPLWTLVLSCCAVAWIVGFPLGRQFGASILGLLIAALLGGALLALWSRPAAYLELPIAALMCSLSLWGLLGFPSAPGAQGWFAVLVMVTLFTLATHLGAFGCRRYGQAALRLLRFGFGQTALAVGLVLGTINSLFFAEPFWSSPLGAWIHMLRWEVHPLAFIIVIWWTAALVLGYTAGLSLPRPTATRGVALLALLCAALSLRSVEPWLRTDVVALTTGGQLPQAWVIAPAIALSIWLAGRLGVWVGTAREGRT</sequence>
<protein>
    <submittedName>
        <fullName evidence="2">Uncharacterized protein</fullName>
    </submittedName>
</protein>
<dbReference type="EMBL" id="JAEDAK010000004">
    <property type="protein sequence ID" value="MBH9576688.1"/>
    <property type="molecule type" value="Genomic_DNA"/>
</dbReference>
<evidence type="ECO:0000313" key="2">
    <source>
        <dbReference type="EMBL" id="MBH9576688.1"/>
    </source>
</evidence>
<evidence type="ECO:0000313" key="3">
    <source>
        <dbReference type="Proteomes" id="UP000613266"/>
    </source>
</evidence>
<accession>A0A931J2T2</accession>
<feature type="transmembrane region" description="Helical" evidence="1">
    <location>
        <begin position="206"/>
        <end position="222"/>
    </location>
</feature>
<feature type="transmembrane region" description="Helical" evidence="1">
    <location>
        <begin position="44"/>
        <end position="63"/>
    </location>
</feature>
<feature type="transmembrane region" description="Helical" evidence="1">
    <location>
        <begin position="173"/>
        <end position="194"/>
    </location>
</feature>
<feature type="transmembrane region" description="Helical" evidence="1">
    <location>
        <begin position="70"/>
        <end position="89"/>
    </location>
</feature>
<reference evidence="2" key="1">
    <citation type="submission" date="2020-12" db="EMBL/GenBank/DDBJ databases">
        <title>The genome sequence of Inhella sp. 1Y17.</title>
        <authorList>
            <person name="Liu Y."/>
        </authorList>
    </citation>
    <scope>NUCLEOTIDE SEQUENCE</scope>
    <source>
        <strain evidence="2">1Y17</strain>
    </source>
</reference>
<feature type="transmembrane region" description="Helical" evidence="1">
    <location>
        <begin position="129"/>
        <end position="153"/>
    </location>
</feature>